<dbReference type="Proteomes" id="UP000886289">
    <property type="component" value="Unassembled WGS sequence"/>
</dbReference>
<keyword evidence="1" id="KW-0472">Membrane</keyword>
<protein>
    <submittedName>
        <fullName evidence="2">Uncharacterized protein</fullName>
    </submittedName>
</protein>
<gene>
    <name evidence="2" type="ORF">ENG63_09455</name>
</gene>
<evidence type="ECO:0000313" key="2">
    <source>
        <dbReference type="EMBL" id="HDD45065.1"/>
    </source>
</evidence>
<dbReference type="EMBL" id="DRBS01000350">
    <property type="protein sequence ID" value="HDD45065.1"/>
    <property type="molecule type" value="Genomic_DNA"/>
</dbReference>
<reference evidence="2" key="1">
    <citation type="journal article" date="2020" name="mSystems">
        <title>Genome- and Community-Level Interaction Insights into Carbon Utilization and Element Cycling Functions of Hydrothermarchaeota in Hydrothermal Sediment.</title>
        <authorList>
            <person name="Zhou Z."/>
            <person name="Liu Y."/>
            <person name="Xu W."/>
            <person name="Pan J."/>
            <person name="Luo Z.H."/>
            <person name="Li M."/>
        </authorList>
    </citation>
    <scope>NUCLEOTIDE SEQUENCE [LARGE SCALE GENOMIC DNA]</scope>
    <source>
        <strain evidence="2">HyVt-233</strain>
    </source>
</reference>
<evidence type="ECO:0000256" key="1">
    <source>
        <dbReference type="SAM" id="Phobius"/>
    </source>
</evidence>
<organism evidence="2">
    <name type="scientific">Desulfofervidus auxilii</name>
    <dbReference type="NCBI Taxonomy" id="1621989"/>
    <lineage>
        <taxon>Bacteria</taxon>
        <taxon>Pseudomonadati</taxon>
        <taxon>Thermodesulfobacteriota</taxon>
        <taxon>Candidatus Desulfofervidia</taxon>
        <taxon>Candidatus Desulfofervidales</taxon>
        <taxon>Candidatus Desulfofervidaceae</taxon>
        <taxon>Candidatus Desulfofervidus</taxon>
    </lineage>
</organism>
<feature type="transmembrane region" description="Helical" evidence="1">
    <location>
        <begin position="62"/>
        <end position="80"/>
    </location>
</feature>
<feature type="transmembrane region" description="Helical" evidence="1">
    <location>
        <begin position="35"/>
        <end position="57"/>
    </location>
</feature>
<feature type="transmembrane region" description="Helical" evidence="1">
    <location>
        <begin position="92"/>
        <end position="112"/>
    </location>
</feature>
<dbReference type="AlphaFoldDB" id="A0A7C0U4B1"/>
<keyword evidence="1" id="KW-0812">Transmembrane</keyword>
<comment type="caution">
    <text evidence="2">The sequence shown here is derived from an EMBL/GenBank/DDBJ whole genome shotgun (WGS) entry which is preliminary data.</text>
</comment>
<accession>A0A7C0U4B1</accession>
<sequence length="113" mass="12309">MNQLFLVCIAFAFFIVCPRMAGMTYIITKATQTNIIQVAIFGTLLSLPLIIIMVLIFKKYGLIGGLAFCVLTDLGAALFMKEISLKAGLETFIVALFVIVGIRVASVISNYLP</sequence>
<keyword evidence="1" id="KW-1133">Transmembrane helix</keyword>
<proteinExistence type="predicted"/>
<name>A0A7C0U4B1_DESA2</name>